<feature type="repeat" description="TPR" evidence="1">
    <location>
        <begin position="64"/>
        <end position="97"/>
    </location>
</feature>
<dbReference type="PANTHER" id="PTHR30161:SF2">
    <property type="entry name" value="INVASION PROTEIN INVA"/>
    <property type="match status" value="1"/>
</dbReference>
<dbReference type="GO" id="GO:0005886">
    <property type="term" value="C:plasma membrane"/>
    <property type="evidence" value="ECO:0007669"/>
    <property type="project" value="TreeGrafter"/>
</dbReference>
<proteinExistence type="predicted"/>
<dbReference type="GO" id="GO:0009306">
    <property type="term" value="P:protein secretion"/>
    <property type="evidence" value="ECO:0007669"/>
    <property type="project" value="InterPro"/>
</dbReference>
<feature type="non-terminal residue" evidence="2">
    <location>
        <position position="1"/>
    </location>
</feature>
<dbReference type="SMART" id="SM00028">
    <property type="entry name" value="TPR"/>
    <property type="match status" value="3"/>
</dbReference>
<reference evidence="2 3" key="1">
    <citation type="submission" date="2017-11" db="EMBL/GenBank/DDBJ databases">
        <title>Evolution of Phototrophy in the Chloroflexi Phylum Driven by Horizontal Gene Transfer.</title>
        <authorList>
            <person name="Ward L.M."/>
            <person name="Hemp J."/>
            <person name="Shih P.M."/>
            <person name="Mcglynn S.E."/>
            <person name="Fischer W."/>
        </authorList>
    </citation>
    <scope>NUCLEOTIDE SEQUENCE [LARGE SCALE GENOMIC DNA]</scope>
    <source>
        <strain evidence="2">JP3_13</strain>
    </source>
</reference>
<dbReference type="PROSITE" id="PS50005">
    <property type="entry name" value="TPR"/>
    <property type="match status" value="2"/>
</dbReference>
<dbReference type="Pfam" id="PF13181">
    <property type="entry name" value="TPR_8"/>
    <property type="match status" value="1"/>
</dbReference>
<evidence type="ECO:0000313" key="3">
    <source>
        <dbReference type="Proteomes" id="UP000229681"/>
    </source>
</evidence>
<dbReference type="Gene3D" id="3.40.50.12790">
    <property type="entry name" value="FHIPEP family, domain 4"/>
    <property type="match status" value="1"/>
</dbReference>
<dbReference type="Pfam" id="PF00771">
    <property type="entry name" value="FHIPEP"/>
    <property type="match status" value="1"/>
</dbReference>
<accession>A0A2M8PHL6</accession>
<dbReference type="Proteomes" id="UP000229681">
    <property type="component" value="Unassembled WGS sequence"/>
</dbReference>
<evidence type="ECO:0008006" key="4">
    <source>
        <dbReference type="Google" id="ProtNLM"/>
    </source>
</evidence>
<dbReference type="PANTHER" id="PTHR30161">
    <property type="entry name" value="FLAGELLAR EXPORT PROTEIN, MEMBRANE FLHA SUBUNIT-RELATED"/>
    <property type="match status" value="1"/>
</dbReference>
<dbReference type="Gene3D" id="1.25.40.10">
    <property type="entry name" value="Tetratricopeptide repeat domain"/>
    <property type="match status" value="2"/>
</dbReference>
<dbReference type="Gene3D" id="3.40.30.60">
    <property type="entry name" value="FHIPEP family, domain 1"/>
    <property type="match status" value="1"/>
</dbReference>
<evidence type="ECO:0000313" key="2">
    <source>
        <dbReference type="EMBL" id="PJF37036.1"/>
    </source>
</evidence>
<organism evidence="2 3">
    <name type="scientific">Candidatus Thermofonsia Clade 1 bacterium</name>
    <dbReference type="NCBI Taxonomy" id="2364210"/>
    <lineage>
        <taxon>Bacteria</taxon>
        <taxon>Bacillati</taxon>
        <taxon>Chloroflexota</taxon>
        <taxon>Candidatus Thermofontia</taxon>
        <taxon>Candidatus Thermofonsia Clade 1</taxon>
    </lineage>
</organism>
<dbReference type="SUPFAM" id="SSF48452">
    <property type="entry name" value="TPR-like"/>
    <property type="match status" value="1"/>
</dbReference>
<dbReference type="InterPro" id="IPR011990">
    <property type="entry name" value="TPR-like_helical_dom_sf"/>
</dbReference>
<dbReference type="Pfam" id="PF13176">
    <property type="entry name" value="TPR_7"/>
    <property type="match status" value="1"/>
</dbReference>
<gene>
    <name evidence="2" type="ORF">CUN49_02280</name>
</gene>
<dbReference type="InterPro" id="IPR042196">
    <property type="entry name" value="FHIPEP_4"/>
</dbReference>
<dbReference type="InterPro" id="IPR042194">
    <property type="entry name" value="FHIPEP_1"/>
</dbReference>
<name>A0A2M8PHL6_9CHLR</name>
<keyword evidence="1" id="KW-0802">TPR repeat</keyword>
<dbReference type="AlphaFoldDB" id="A0A2M8PHL6"/>
<comment type="caution">
    <text evidence="2">The sequence shown here is derived from an EMBL/GenBank/DDBJ whole genome shotgun (WGS) entry which is preliminary data.</text>
</comment>
<protein>
    <recommendedName>
        <fullName evidence="4">Tetratricopeptide repeat protein</fullName>
    </recommendedName>
</protein>
<dbReference type="InterPro" id="IPR019734">
    <property type="entry name" value="TPR_rpt"/>
</dbReference>
<dbReference type="EMBL" id="PGTM01000017">
    <property type="protein sequence ID" value="PJF37036.1"/>
    <property type="molecule type" value="Genomic_DNA"/>
</dbReference>
<feature type="repeat" description="TPR" evidence="1">
    <location>
        <begin position="168"/>
        <end position="201"/>
    </location>
</feature>
<evidence type="ECO:0000256" key="1">
    <source>
        <dbReference type="PROSITE-ProRule" id="PRU00339"/>
    </source>
</evidence>
<sequence length="660" mass="73665">DAYRLLGEYERAADTYRYLWEQRDAPLYAADSNLCGWAGLTLGYAEQALPYLERALTQDSEAPTHVYANLGFAYLALGAYEQAYAAFEQSVEQLSNRQQHWQLTRLDLPTIRYLSAQWQGVEAESLEDLLSAFEARLTERLAEIDQPMPLTAFLEQLDFAPDDSWQYIGQQASLGRLYAESGQYAKAVACYQRLLAASERFPEAGVCLSDALIELMKEADERFKEGDPSGALEQYRALSELLPDDPAFQGELRARIACVRLVQGKPHVAEFNAAVKRFKAANLPDIGEALAQACLALATSVPFVWQLAEVRQSLPPPVAESFFATLLRYLDQTFGLGAPKVGHFPLVTPILIELSPSLLPSDGRPPSYLLERALPDLRARLAQELNVRLAGVRVRPNETLPLDAYLIYFDEVPLALDFLPAGTCFCAEAPETLRLAGIGVQREALEPLSRERGAWINQSDASRARMLRLRLYEEPFDYLILHLEALLRQELARCLDWQALTDLLGEWRPDVTFSDAERVILLQLGRALLREGLPLRPSLLEALRAPNFDAALRAARQAVSDALPRHLPRILLPPEIEARLLEHFVDDAPSYLAMPPHVAQAMLAALRQLLPTEPPRCALIVADPRLRAALHALTRHEFPHLAVLAQEELDDSPQADAFAG</sequence>
<dbReference type="InterPro" id="IPR001712">
    <property type="entry name" value="T3SS_FHIPEP"/>
</dbReference>